<reference evidence="5" key="1">
    <citation type="submission" date="2019-09" db="EMBL/GenBank/DDBJ databases">
        <title>In-depth cultivation of the pig gut microbiome towards novel bacterial diversity and tailored functional studies.</title>
        <authorList>
            <person name="Wylensek D."/>
            <person name="Hitch T.C.A."/>
            <person name="Clavel T."/>
        </authorList>
    </citation>
    <scope>NUCLEOTIDE SEQUENCE</scope>
    <source>
        <strain evidence="5">RF-744-FAT-WT-3</strain>
    </source>
</reference>
<keyword evidence="1" id="KW-0378">Hydrolase</keyword>
<dbReference type="GO" id="GO:0030288">
    <property type="term" value="C:outer membrane-bounded periplasmic space"/>
    <property type="evidence" value="ECO:0007669"/>
    <property type="project" value="TreeGrafter"/>
</dbReference>
<dbReference type="InterPro" id="IPR050695">
    <property type="entry name" value="N-acetylmuramoyl_amidase_3"/>
</dbReference>
<dbReference type="Gene3D" id="3.40.630.40">
    <property type="entry name" value="Zn-dependent exopeptidases"/>
    <property type="match status" value="1"/>
</dbReference>
<dbReference type="CDD" id="cd02696">
    <property type="entry name" value="MurNAc-LAA"/>
    <property type="match status" value="1"/>
</dbReference>
<name>A0A6A8M7E7_9FIRM</name>
<dbReference type="GO" id="GO:0008745">
    <property type="term" value="F:N-acetylmuramoyl-L-alanine amidase activity"/>
    <property type="evidence" value="ECO:0007669"/>
    <property type="project" value="InterPro"/>
</dbReference>
<comment type="caution">
    <text evidence="5">The sequence shown here is derived from an EMBL/GenBank/DDBJ whole genome shotgun (WGS) entry which is preliminary data.</text>
</comment>
<feature type="region of interest" description="Disordered" evidence="2">
    <location>
        <begin position="87"/>
        <end position="109"/>
    </location>
</feature>
<dbReference type="SUPFAM" id="SSF53187">
    <property type="entry name" value="Zn-dependent exopeptidases"/>
    <property type="match status" value="1"/>
</dbReference>
<dbReference type="RefSeq" id="WP_154571691.1">
    <property type="nucleotide sequence ID" value="NZ_VUNB01000001.1"/>
</dbReference>
<keyword evidence="3" id="KW-1133">Transmembrane helix</keyword>
<organism evidence="5">
    <name type="scientific">Baileyella intestinalis</name>
    <dbReference type="NCBI Taxonomy" id="2606709"/>
    <lineage>
        <taxon>Bacteria</taxon>
        <taxon>Bacillati</taxon>
        <taxon>Bacillota</taxon>
        <taxon>Clostridia</taxon>
        <taxon>Peptostreptococcales</taxon>
        <taxon>Anaerovoracaceae</taxon>
        <taxon>Baileyella</taxon>
    </lineage>
</organism>
<dbReference type="SMART" id="SM00646">
    <property type="entry name" value="Ami_3"/>
    <property type="match status" value="1"/>
</dbReference>
<evidence type="ECO:0000313" key="5">
    <source>
        <dbReference type="EMBL" id="MST68219.1"/>
    </source>
</evidence>
<evidence type="ECO:0000256" key="1">
    <source>
        <dbReference type="ARBA" id="ARBA00022801"/>
    </source>
</evidence>
<keyword evidence="3" id="KW-0472">Membrane</keyword>
<proteinExistence type="predicted"/>
<feature type="transmembrane region" description="Helical" evidence="3">
    <location>
        <begin position="31"/>
        <end position="50"/>
    </location>
</feature>
<dbReference type="EMBL" id="VUNB01000001">
    <property type="protein sequence ID" value="MST68219.1"/>
    <property type="molecule type" value="Genomic_DNA"/>
</dbReference>
<dbReference type="AlphaFoldDB" id="A0A6A8M7E7"/>
<sequence>MHYTDEEIIEILIAQKKAKLRKERRRKRRNNLIMLSIVLVLFMVLMGILIKVTINYVSENREKARAQAAAEQSAEDESKAVKNGGVIFIDPGHGGSDPGAETSKRQEKKDTLKIARLLKEDLEKKGYKVYMSRSTDTDVDRQTRGKMANNKNADLFVSIHRNTGDAGSETAATASGTEVWIKASNQNKSRLLGSMLLNELDKSDTIGARQVKAGTLTDRNDDYYENSVPSMPSCLIELGFMTNKKDNEAIDKKADRVAAAMASGIDKTYKAIKTDKVNSYSKLMDKYRPDDE</sequence>
<evidence type="ECO:0000259" key="4">
    <source>
        <dbReference type="SMART" id="SM00646"/>
    </source>
</evidence>
<evidence type="ECO:0000256" key="2">
    <source>
        <dbReference type="SAM" id="MobiDB-lite"/>
    </source>
</evidence>
<accession>A0A6A8M7E7</accession>
<dbReference type="Pfam" id="PF01520">
    <property type="entry name" value="Amidase_3"/>
    <property type="match status" value="1"/>
</dbReference>
<keyword evidence="3" id="KW-0812">Transmembrane</keyword>
<feature type="domain" description="MurNAc-LAA" evidence="4">
    <location>
        <begin position="145"/>
        <end position="266"/>
    </location>
</feature>
<dbReference type="PANTHER" id="PTHR30404:SF0">
    <property type="entry name" value="N-ACETYLMURAMOYL-L-ALANINE AMIDASE AMIC"/>
    <property type="match status" value="1"/>
</dbReference>
<dbReference type="PANTHER" id="PTHR30404">
    <property type="entry name" value="N-ACETYLMURAMOYL-L-ALANINE AMIDASE"/>
    <property type="match status" value="1"/>
</dbReference>
<dbReference type="InterPro" id="IPR002508">
    <property type="entry name" value="MurNAc-LAA_cat"/>
</dbReference>
<dbReference type="GO" id="GO:0009253">
    <property type="term" value="P:peptidoglycan catabolic process"/>
    <property type="evidence" value="ECO:0007669"/>
    <property type="project" value="InterPro"/>
</dbReference>
<evidence type="ECO:0000256" key="3">
    <source>
        <dbReference type="SAM" id="Phobius"/>
    </source>
</evidence>
<protein>
    <submittedName>
        <fullName evidence="5">N-acetylmuramoyl-L-alanine amidase</fullName>
    </submittedName>
</protein>
<gene>
    <name evidence="5" type="ORF">FYJ66_01170</name>
</gene>